<dbReference type="Gene3D" id="3.90.1690.10">
    <property type="entry name" value="phage-related protein like domain"/>
    <property type="match status" value="1"/>
</dbReference>
<organism evidence="1 2">
    <name type="scientific">Ephemeroptericola cinctiostellae</name>
    <dbReference type="NCBI Taxonomy" id="2268024"/>
    <lineage>
        <taxon>Bacteria</taxon>
        <taxon>Pseudomonadati</taxon>
        <taxon>Pseudomonadota</taxon>
        <taxon>Betaproteobacteria</taxon>
        <taxon>Burkholderiales</taxon>
        <taxon>Burkholderiaceae</taxon>
        <taxon>Ephemeroptericola</taxon>
    </lineage>
</organism>
<gene>
    <name evidence="1" type="ORF">DTO96_102159</name>
</gene>
<dbReference type="OrthoDB" id="572526at2"/>
<dbReference type="AlphaFoldDB" id="A0A345DDG7"/>
<evidence type="ECO:0000313" key="1">
    <source>
        <dbReference type="EMBL" id="AXF86405.1"/>
    </source>
</evidence>
<reference evidence="2" key="1">
    <citation type="submission" date="2018-07" db="EMBL/GenBank/DDBJ databases">
        <authorList>
            <person name="Kim H."/>
        </authorList>
    </citation>
    <scope>NUCLEOTIDE SEQUENCE [LARGE SCALE GENOMIC DNA]</scope>
    <source>
        <strain evidence="2">F02</strain>
    </source>
</reference>
<accession>A0A345DDG7</accession>
<dbReference type="RefSeq" id="WP_114563484.1">
    <property type="nucleotide sequence ID" value="NZ_CP031124.1"/>
</dbReference>
<protein>
    <recommendedName>
        <fullName evidence="3">Phage capsid protein</fullName>
    </recommendedName>
</protein>
<dbReference type="InterPro" id="IPR053738">
    <property type="entry name" value="Lambda_capsid_assembly"/>
</dbReference>
<dbReference type="EMBL" id="CP031124">
    <property type="protein sequence ID" value="AXF86405.1"/>
    <property type="molecule type" value="Genomic_DNA"/>
</dbReference>
<name>A0A345DDG7_9BURK</name>
<keyword evidence="2" id="KW-1185">Reference proteome</keyword>
<sequence>MREAYPRDEALTAIILGFQNKAMIADQVMPRTSPLDSPRYKYQYYAPGQFAYVPDTRVGRRTKVNEVEFKGESRHGETQEYALKHAFVPRDFDGVKNPAAKRASATEALSNLLELSREVRVADMVLNPANYGNNAIALSANDKLDDDATDPVKLIREALKACRIRPNIAVMGTNEWDALAAHPRILAAVVRAAGVVGSIGAAGIATREEVARLFGLQEIIVGEALVSSSYADNAVFKATWSGGIAFHRRDTSAISGVTAGMNNGMTWGFTAHFEKFANKYNDDTEGTRGVEYVRVVDDCEEAVVSTDCGVLLTEVLSA</sequence>
<dbReference type="Proteomes" id="UP000252182">
    <property type="component" value="Chromosome"/>
</dbReference>
<evidence type="ECO:0008006" key="3">
    <source>
        <dbReference type="Google" id="ProtNLM"/>
    </source>
</evidence>
<proteinExistence type="predicted"/>
<evidence type="ECO:0000313" key="2">
    <source>
        <dbReference type="Proteomes" id="UP000252182"/>
    </source>
</evidence>
<dbReference type="KEGG" id="hyf:DTO96_102159"/>